<feature type="signal peptide" evidence="5">
    <location>
        <begin position="1"/>
        <end position="26"/>
    </location>
</feature>
<dbReference type="PATRIC" id="fig|1348774.3.peg.985"/>
<keyword evidence="2 5" id="KW-0732">Signal</keyword>
<evidence type="ECO:0000256" key="2">
    <source>
        <dbReference type="ARBA" id="ARBA00022729"/>
    </source>
</evidence>
<dbReference type="EMBL" id="CP011770">
    <property type="protein sequence ID" value="AKM09437.1"/>
    <property type="molecule type" value="Genomic_DNA"/>
</dbReference>
<evidence type="ECO:0000259" key="7">
    <source>
        <dbReference type="Pfam" id="PF07940"/>
    </source>
</evidence>
<evidence type="ECO:0000259" key="6">
    <source>
        <dbReference type="Pfam" id="PF05426"/>
    </source>
</evidence>
<dbReference type="KEGG" id="cna:AB433_04690"/>
<proteinExistence type="predicted"/>
<comment type="subcellular location">
    <subcellularLocation>
        <location evidence="1">Periplasm</location>
    </subcellularLocation>
</comment>
<evidence type="ECO:0000256" key="4">
    <source>
        <dbReference type="ARBA" id="ARBA00023239"/>
    </source>
</evidence>
<dbReference type="SUPFAM" id="SSF48230">
    <property type="entry name" value="Chondroitin AC/alginate lyase"/>
    <property type="match status" value="1"/>
</dbReference>
<evidence type="ECO:0000256" key="5">
    <source>
        <dbReference type="SAM" id="SignalP"/>
    </source>
</evidence>
<dbReference type="PANTHER" id="PTHR39210">
    <property type="entry name" value="HEPARIN-SULFATE LYASE"/>
    <property type="match status" value="1"/>
</dbReference>
<dbReference type="Proteomes" id="UP000035287">
    <property type="component" value="Chromosome"/>
</dbReference>
<dbReference type="Pfam" id="PF05426">
    <property type="entry name" value="Alginate_lyase"/>
    <property type="match status" value="1"/>
</dbReference>
<organism evidence="8 9">
    <name type="scientific">Croceicoccus naphthovorans</name>
    <dbReference type="NCBI Taxonomy" id="1348774"/>
    <lineage>
        <taxon>Bacteria</taxon>
        <taxon>Pseudomonadati</taxon>
        <taxon>Pseudomonadota</taxon>
        <taxon>Alphaproteobacteria</taxon>
        <taxon>Sphingomonadales</taxon>
        <taxon>Erythrobacteraceae</taxon>
        <taxon>Croceicoccus</taxon>
    </lineage>
</organism>
<dbReference type="InterPro" id="IPR012480">
    <property type="entry name" value="Hepar_II_III_C"/>
</dbReference>
<keyword evidence="4" id="KW-0456">Lyase</keyword>
<dbReference type="GO" id="GO:0042597">
    <property type="term" value="C:periplasmic space"/>
    <property type="evidence" value="ECO:0007669"/>
    <property type="project" value="UniProtKB-SubCell"/>
</dbReference>
<dbReference type="Gene3D" id="1.50.10.100">
    <property type="entry name" value="Chondroitin AC/alginate lyase"/>
    <property type="match status" value="1"/>
</dbReference>
<gene>
    <name evidence="8" type="ORF">AB433_04690</name>
</gene>
<accession>A0A0G3XE13</accession>
<protein>
    <submittedName>
        <fullName evidence="8">Uncharacterized protein</fullName>
    </submittedName>
</protein>
<feature type="domain" description="Alginate lyase" evidence="6">
    <location>
        <begin position="89"/>
        <end position="297"/>
    </location>
</feature>
<evidence type="ECO:0000313" key="8">
    <source>
        <dbReference type="EMBL" id="AKM09437.1"/>
    </source>
</evidence>
<evidence type="ECO:0000256" key="3">
    <source>
        <dbReference type="ARBA" id="ARBA00022764"/>
    </source>
</evidence>
<feature type="chain" id="PRO_5002562452" evidence="5">
    <location>
        <begin position="27"/>
        <end position="736"/>
    </location>
</feature>
<dbReference type="GO" id="GO:0016829">
    <property type="term" value="F:lyase activity"/>
    <property type="evidence" value="ECO:0007669"/>
    <property type="project" value="UniProtKB-KW"/>
</dbReference>
<evidence type="ECO:0000256" key="1">
    <source>
        <dbReference type="ARBA" id="ARBA00004418"/>
    </source>
</evidence>
<dbReference type="Pfam" id="PF07940">
    <property type="entry name" value="Hepar_II_III_C"/>
    <property type="match status" value="1"/>
</dbReference>
<sequence>MNRMRRTFILVAMALSGSSLSSGAMAAPLLLSDTAARQIAGNSDLPLLFQKGLNDAKKRVATSEKTGIDVPAPKDPGGGYSHERHKVNGQIVYDAGYLYRLTGESHYRDHARDILLRYAAMYPSLPLHPERKNQSPGRLFWQALNESVWLVYAIQGYNEVRDDLTAAERKQIEDGVFRPMAEFLSTGSPEMFRKIHNHATWAAAGVGMTGYVLGDERYSDWAIDGLDGDGSSGFLAQLDQLFSPDGYYTEGPYYQRYALLPFVVFAQAIDANEPDRKIFERRDGIVAKAIAATVAMTYEGKFFPVNDAIKEKGVDTSELLYGAALGYRLTGDPVYPAIARIQGETVMTGEGLALAKAAQTNAAMPTPQSMLLRDGPQGDQGGMAILGMGKGALAQTIVAKDTGQGMGHGHFDKLSIMLYDNGHEILTDYGAARFLNVPSKQGGRYLPENDSFAQQTVAHNAPVVNEESHFAGDWKEGQKHWPTMRYTRFSDRLNAVSATIDDAYPDAVLTRTSLQFRPGAEAEPILLDVVEVDTDSAQPVDLPFWFNGQVTNLPKSLSIRTDGLTPLGVKNGYQHIWNLGDGALADGTGRLTWLTGGRFYSLHTLAPPASKLALIRAGANDPEFNLRPEMGAMVRTRGSGKTRILTVLEPHGRYDPAAETTVASEPRIADLKTVRLDGALVVQMTTKAGGTIQAVIADNPSETVRHDLRHGKLRLQWNGPVALFDGTGKRIDQPDG</sequence>
<feature type="domain" description="Heparinase II/III-like C-terminal" evidence="7">
    <location>
        <begin position="373"/>
        <end position="640"/>
    </location>
</feature>
<dbReference type="OrthoDB" id="9772435at2"/>
<dbReference type="PANTHER" id="PTHR39210:SF1">
    <property type="entry name" value="HEPARIN-SULFATE LYASE"/>
    <property type="match status" value="1"/>
</dbReference>
<reference evidence="8 9" key="1">
    <citation type="submission" date="2015-06" db="EMBL/GenBank/DDBJ databases">
        <authorList>
            <person name="Zeng Y."/>
            <person name="Huang Y."/>
        </authorList>
    </citation>
    <scope>NUCLEOTIDE SEQUENCE [LARGE SCALE GENOMIC DNA]</scope>
    <source>
        <strain evidence="8 9">PQ-2</strain>
    </source>
</reference>
<name>A0A0G3XE13_9SPHN</name>
<dbReference type="STRING" id="1348774.AB433_04690"/>
<keyword evidence="3" id="KW-0574">Periplasm</keyword>
<dbReference type="InterPro" id="IPR008397">
    <property type="entry name" value="Alginate_lyase_dom"/>
</dbReference>
<dbReference type="InterPro" id="IPR008929">
    <property type="entry name" value="Chondroitin_lyas"/>
</dbReference>
<dbReference type="AlphaFoldDB" id="A0A0G3XE13"/>
<dbReference type="Gene3D" id="2.70.98.70">
    <property type="match status" value="1"/>
</dbReference>
<keyword evidence="9" id="KW-1185">Reference proteome</keyword>
<evidence type="ECO:0000313" key="9">
    <source>
        <dbReference type="Proteomes" id="UP000035287"/>
    </source>
</evidence>